<dbReference type="SUPFAM" id="SSF160631">
    <property type="entry name" value="SMI1/KNR4-like"/>
    <property type="match status" value="1"/>
</dbReference>
<proteinExistence type="predicted"/>
<accession>A0ABX0ZML1</accession>
<dbReference type="InterPro" id="IPR037883">
    <property type="entry name" value="Knr4/Smi1-like_sf"/>
</dbReference>
<dbReference type="EMBL" id="JAATEJ010000009">
    <property type="protein sequence ID" value="NJP44481.1"/>
    <property type="molecule type" value="Genomic_DNA"/>
</dbReference>
<gene>
    <name evidence="1" type="ORF">HCN08_13905</name>
</gene>
<protein>
    <recommendedName>
        <fullName evidence="3">SMI1/KNR4 family protein</fullName>
    </recommendedName>
</protein>
<dbReference type="RefSeq" id="WP_167983350.1">
    <property type="nucleotide sequence ID" value="NZ_JAATEJ010000009.1"/>
</dbReference>
<reference evidence="1 2" key="1">
    <citation type="submission" date="2020-03" db="EMBL/GenBank/DDBJ databases">
        <title>WGS of actinomycetes isolated from Thailand.</title>
        <authorList>
            <person name="Thawai C."/>
        </authorList>
    </citation>
    <scope>NUCLEOTIDE SEQUENCE [LARGE SCALE GENOMIC DNA]</scope>
    <source>
        <strain evidence="1 2">PRB2-1</strain>
    </source>
</reference>
<organism evidence="1 2">
    <name type="scientific">Actinacidiphila epipremni</name>
    <dbReference type="NCBI Taxonomy" id="2053013"/>
    <lineage>
        <taxon>Bacteria</taxon>
        <taxon>Bacillati</taxon>
        <taxon>Actinomycetota</taxon>
        <taxon>Actinomycetes</taxon>
        <taxon>Kitasatosporales</taxon>
        <taxon>Streptomycetaceae</taxon>
        <taxon>Actinacidiphila</taxon>
    </lineage>
</organism>
<dbReference type="Proteomes" id="UP000734511">
    <property type="component" value="Unassembled WGS sequence"/>
</dbReference>
<sequence>MTALSEAEIVERVRRYAEEQRLPPPAPVEAADELEAAAGYPIPPLLRRLYCEVANGGFGTDGIVSLTDSGRWFSDQESLLSIYGEWSAPDERLDLYPNHVLPLMTHGCAIWWHIDLSTPDGRMWGWDPHACCERHRLFPERFTLAEWLTDWLHGHRTFPRPPDMPDCPDC</sequence>
<evidence type="ECO:0008006" key="3">
    <source>
        <dbReference type="Google" id="ProtNLM"/>
    </source>
</evidence>
<keyword evidence="2" id="KW-1185">Reference proteome</keyword>
<evidence type="ECO:0000313" key="2">
    <source>
        <dbReference type="Proteomes" id="UP000734511"/>
    </source>
</evidence>
<name>A0ABX0ZML1_9ACTN</name>
<comment type="caution">
    <text evidence="1">The sequence shown here is derived from an EMBL/GenBank/DDBJ whole genome shotgun (WGS) entry which is preliminary data.</text>
</comment>
<evidence type="ECO:0000313" key="1">
    <source>
        <dbReference type="EMBL" id="NJP44481.1"/>
    </source>
</evidence>